<evidence type="ECO:0000256" key="2">
    <source>
        <dbReference type="ARBA" id="ARBA00022679"/>
    </source>
</evidence>
<reference evidence="4 5" key="1">
    <citation type="submission" date="2018-08" db="EMBL/GenBank/DDBJ databases">
        <title>A genome reference for cultivated species of the human gut microbiota.</title>
        <authorList>
            <person name="Zou Y."/>
            <person name="Xue W."/>
            <person name="Luo G."/>
        </authorList>
    </citation>
    <scope>NUCLEOTIDE SEQUENCE [LARGE SCALE GENOMIC DNA]</scope>
    <source>
        <strain evidence="4 5">AF36-16BH</strain>
    </source>
</reference>
<feature type="domain" description="Glycosyltransferase 2-like" evidence="3">
    <location>
        <begin position="7"/>
        <end position="131"/>
    </location>
</feature>
<dbReference type="InterPro" id="IPR029044">
    <property type="entry name" value="Nucleotide-diphossugar_trans"/>
</dbReference>
<comment type="caution">
    <text evidence="4">The sequence shown here is derived from an EMBL/GenBank/DDBJ whole genome shotgun (WGS) entry which is preliminary data.</text>
</comment>
<dbReference type="GO" id="GO:0016758">
    <property type="term" value="F:hexosyltransferase activity"/>
    <property type="evidence" value="ECO:0007669"/>
    <property type="project" value="UniProtKB-ARBA"/>
</dbReference>
<dbReference type="RefSeq" id="WP_118422949.1">
    <property type="nucleotide sequence ID" value="NZ_QRPE01000008.1"/>
</dbReference>
<evidence type="ECO:0000313" key="5">
    <source>
        <dbReference type="Proteomes" id="UP000285013"/>
    </source>
</evidence>
<dbReference type="SUPFAM" id="SSF53448">
    <property type="entry name" value="Nucleotide-diphospho-sugar transferases"/>
    <property type="match status" value="1"/>
</dbReference>
<protein>
    <submittedName>
        <fullName evidence="4">Glycosyltransferase</fullName>
    </submittedName>
</protein>
<dbReference type="Proteomes" id="UP000285013">
    <property type="component" value="Unassembled WGS sequence"/>
</dbReference>
<dbReference type="Pfam" id="PF00535">
    <property type="entry name" value="Glycos_transf_2"/>
    <property type="match status" value="1"/>
</dbReference>
<evidence type="ECO:0000256" key="1">
    <source>
        <dbReference type="ARBA" id="ARBA00022676"/>
    </source>
</evidence>
<name>A0A415NA54_9BACE</name>
<dbReference type="InterPro" id="IPR001173">
    <property type="entry name" value="Glyco_trans_2-like"/>
</dbReference>
<gene>
    <name evidence="4" type="ORF">DWZ95_09250</name>
</gene>
<keyword evidence="1" id="KW-0328">Glycosyltransferase</keyword>
<accession>A0A415NA54</accession>
<sequence>METPQISIVVPVYNVEKYLERCIDSILAQTFTDFELLLINDGSKDSSGLICDKYTEKDSRIRVFHKENEGVSRARNLGISNARGRWLCFIDSDDWVDKEYLHCFGDVFNYPDDIIVIQGMERIDGIQGRTLWRVKYPNKCLGKADLGNGIAHFRLLHSGFPVLKLFNLCIIKKYRILFDTKISYHEDHLYVFNYLKYVTRIYLSEGVAYKYMYNGGCFSLSSKTHPYLESEYAYQYISAQLNELLGYFNVVNEVYIRQISHFVYQIRIEGLFFCYLQECRKKRMEYLQKLKDDTEGIQKKYNPESLGGKFLKWVLKTFPVFFLDRLLLLYVSVKK</sequence>
<evidence type="ECO:0000259" key="3">
    <source>
        <dbReference type="Pfam" id="PF00535"/>
    </source>
</evidence>
<keyword evidence="2 4" id="KW-0808">Transferase</keyword>
<proteinExistence type="predicted"/>
<dbReference type="PANTHER" id="PTHR22916">
    <property type="entry name" value="GLYCOSYLTRANSFERASE"/>
    <property type="match status" value="1"/>
</dbReference>
<dbReference type="CDD" id="cd00761">
    <property type="entry name" value="Glyco_tranf_GTA_type"/>
    <property type="match status" value="1"/>
</dbReference>
<dbReference type="PANTHER" id="PTHR22916:SF51">
    <property type="entry name" value="GLYCOSYLTRANSFERASE EPSH-RELATED"/>
    <property type="match status" value="1"/>
</dbReference>
<evidence type="ECO:0000313" key="4">
    <source>
        <dbReference type="EMBL" id="RHL93499.1"/>
    </source>
</evidence>
<dbReference type="AlphaFoldDB" id="A0A415NA54"/>
<dbReference type="Gene3D" id="3.90.550.10">
    <property type="entry name" value="Spore Coat Polysaccharide Biosynthesis Protein SpsA, Chain A"/>
    <property type="match status" value="1"/>
</dbReference>
<organism evidence="4 5">
    <name type="scientific">Bacteroides intestinalis</name>
    <dbReference type="NCBI Taxonomy" id="329854"/>
    <lineage>
        <taxon>Bacteria</taxon>
        <taxon>Pseudomonadati</taxon>
        <taxon>Bacteroidota</taxon>
        <taxon>Bacteroidia</taxon>
        <taxon>Bacteroidales</taxon>
        <taxon>Bacteroidaceae</taxon>
        <taxon>Bacteroides</taxon>
    </lineage>
</organism>
<dbReference type="EMBL" id="QRPE01000008">
    <property type="protein sequence ID" value="RHL93499.1"/>
    <property type="molecule type" value="Genomic_DNA"/>
</dbReference>